<keyword evidence="3" id="KW-1185">Reference proteome</keyword>
<gene>
    <name evidence="2" type="ORF">GCM10022384_14480</name>
</gene>
<protein>
    <recommendedName>
        <fullName evidence="4">AMP-dependent synthetase/ligase domain-containing protein</fullName>
    </recommendedName>
</protein>
<dbReference type="SUPFAM" id="SSF56801">
    <property type="entry name" value="Acetyl-CoA synthetase-like"/>
    <property type="match status" value="1"/>
</dbReference>
<comment type="caution">
    <text evidence="2">The sequence shown here is derived from an EMBL/GenBank/DDBJ whole genome shotgun (WGS) entry which is preliminary data.</text>
</comment>
<dbReference type="Gene3D" id="3.40.50.12780">
    <property type="entry name" value="N-terminal domain of ligase-like"/>
    <property type="match status" value="1"/>
</dbReference>
<dbReference type="InterPro" id="IPR042099">
    <property type="entry name" value="ANL_N_sf"/>
</dbReference>
<name>A0ABP7PE47_9ACTN</name>
<dbReference type="Proteomes" id="UP001500034">
    <property type="component" value="Unassembled WGS sequence"/>
</dbReference>
<feature type="region of interest" description="Disordered" evidence="1">
    <location>
        <begin position="353"/>
        <end position="394"/>
    </location>
</feature>
<evidence type="ECO:0000313" key="3">
    <source>
        <dbReference type="Proteomes" id="UP001500034"/>
    </source>
</evidence>
<feature type="region of interest" description="Disordered" evidence="1">
    <location>
        <begin position="27"/>
        <end position="56"/>
    </location>
</feature>
<accession>A0ABP7PE47</accession>
<sequence>MTSSTTARFEAYFDHWLDILEADAHRGTAGGTDAPTRPSAPVRYGEWEGPDGTTHPVRMSRPEWMLNQIDIALALGDRVTPDDVVIVAAPYELSLEGASVERALEWLGASLISIGTSNTICPLPRLLGLVHRYRVTTLVCSPQLAADLAALDGAGGGHPAASSLTTLVTTRPAAPERLHRIADAWGASATELFGTPTRPATATPCRAGRLHLVAGRFTARLRSTAPGLLAPGSTRGELVLDVHLPGGPAPVAQPTGELVELPAPDISCPCGSDRQLVVPLGRVADAVLTERGPLTQVDVEHCLFASPHLDGRVTSRPSGGRLTVACALVGTAGSHLPHLRELVRGRFGPAVELRPFENDPASANDPPSEQHPASVGPPVPEQEPAEGDTRTRSS</sequence>
<dbReference type="RefSeq" id="WP_345590245.1">
    <property type="nucleotide sequence ID" value="NZ_BAABCQ010000019.1"/>
</dbReference>
<evidence type="ECO:0000256" key="1">
    <source>
        <dbReference type="SAM" id="MobiDB-lite"/>
    </source>
</evidence>
<reference evidence="3" key="1">
    <citation type="journal article" date="2019" name="Int. J. Syst. Evol. Microbiol.">
        <title>The Global Catalogue of Microorganisms (GCM) 10K type strain sequencing project: providing services to taxonomists for standard genome sequencing and annotation.</title>
        <authorList>
            <consortium name="The Broad Institute Genomics Platform"/>
            <consortium name="The Broad Institute Genome Sequencing Center for Infectious Disease"/>
            <person name="Wu L."/>
            <person name="Ma J."/>
        </authorList>
    </citation>
    <scope>NUCLEOTIDE SEQUENCE [LARGE SCALE GENOMIC DNA]</scope>
    <source>
        <strain evidence="3">JCM 17027</strain>
    </source>
</reference>
<dbReference type="EMBL" id="BAABCQ010000019">
    <property type="protein sequence ID" value="GAA3963492.1"/>
    <property type="molecule type" value="Genomic_DNA"/>
</dbReference>
<proteinExistence type="predicted"/>
<evidence type="ECO:0000313" key="2">
    <source>
        <dbReference type="EMBL" id="GAA3963492.1"/>
    </source>
</evidence>
<evidence type="ECO:0008006" key="4">
    <source>
        <dbReference type="Google" id="ProtNLM"/>
    </source>
</evidence>
<organism evidence="2 3">
    <name type="scientific">Streptomyces marokkonensis</name>
    <dbReference type="NCBI Taxonomy" id="324855"/>
    <lineage>
        <taxon>Bacteria</taxon>
        <taxon>Bacillati</taxon>
        <taxon>Actinomycetota</taxon>
        <taxon>Actinomycetes</taxon>
        <taxon>Kitasatosporales</taxon>
        <taxon>Streptomycetaceae</taxon>
        <taxon>Streptomyces</taxon>
    </lineage>
</organism>